<sequence length="77" mass="8407">MTGLLLSLVLLSQGRADELQAEAPFERLRHDPVQLSQFLSEFPTGGDLHASPIGSVYAESAIRWATEDGKCVDRATH</sequence>
<name>A0ABS8XQX2_9BURK</name>
<evidence type="ECO:0000313" key="1">
    <source>
        <dbReference type="EMBL" id="MCE4554062.1"/>
    </source>
</evidence>
<accession>A0ABS8XQX2</accession>
<gene>
    <name evidence="1" type="ORF">LXT13_06305</name>
</gene>
<keyword evidence="2" id="KW-1185">Reference proteome</keyword>
<evidence type="ECO:0000313" key="2">
    <source>
        <dbReference type="Proteomes" id="UP001200741"/>
    </source>
</evidence>
<protein>
    <submittedName>
        <fullName evidence="1">Uncharacterized protein</fullName>
    </submittedName>
</protein>
<dbReference type="Proteomes" id="UP001200741">
    <property type="component" value="Unassembled WGS sequence"/>
</dbReference>
<comment type="caution">
    <text evidence="1">The sequence shown here is derived from an EMBL/GenBank/DDBJ whole genome shotgun (WGS) entry which is preliminary data.</text>
</comment>
<organism evidence="1 2">
    <name type="scientific">Pelomonas cellulosilytica</name>
    <dbReference type="NCBI Taxonomy" id="2906762"/>
    <lineage>
        <taxon>Bacteria</taxon>
        <taxon>Pseudomonadati</taxon>
        <taxon>Pseudomonadota</taxon>
        <taxon>Betaproteobacteria</taxon>
        <taxon>Burkholderiales</taxon>
        <taxon>Sphaerotilaceae</taxon>
        <taxon>Roseateles</taxon>
    </lineage>
</organism>
<dbReference type="EMBL" id="JAJTWU010000002">
    <property type="protein sequence ID" value="MCE4554062.1"/>
    <property type="molecule type" value="Genomic_DNA"/>
</dbReference>
<proteinExistence type="predicted"/>
<reference evidence="1 2" key="1">
    <citation type="submission" date="2021-12" db="EMBL/GenBank/DDBJ databases">
        <title>Genome seq of P8.</title>
        <authorList>
            <person name="Seo T."/>
        </authorList>
    </citation>
    <scope>NUCLEOTIDE SEQUENCE [LARGE SCALE GENOMIC DNA]</scope>
    <source>
        <strain evidence="1 2">P8</strain>
    </source>
</reference>